<gene>
    <name evidence="1" type="ORF">GSPATT00023362001</name>
</gene>
<evidence type="ECO:0000313" key="1">
    <source>
        <dbReference type="EMBL" id="CAK90187.1"/>
    </source>
</evidence>
<dbReference type="AlphaFoldDB" id="A0E4H0"/>
<protein>
    <recommendedName>
        <fullName evidence="3">Cullin family profile domain-containing protein</fullName>
    </recommendedName>
</protein>
<name>A0E4H0_PARTE</name>
<evidence type="ECO:0000313" key="2">
    <source>
        <dbReference type="Proteomes" id="UP000000600"/>
    </source>
</evidence>
<organism evidence="1 2">
    <name type="scientific">Paramecium tetraurelia</name>
    <dbReference type="NCBI Taxonomy" id="5888"/>
    <lineage>
        <taxon>Eukaryota</taxon>
        <taxon>Sar</taxon>
        <taxon>Alveolata</taxon>
        <taxon>Ciliophora</taxon>
        <taxon>Intramacronucleata</taxon>
        <taxon>Oligohymenophorea</taxon>
        <taxon>Peniculida</taxon>
        <taxon>Parameciidae</taxon>
        <taxon>Paramecium</taxon>
    </lineage>
</organism>
<sequence>MISQVQDLYQLIYNKLVNKESLEPSLLTRLHTQIFLQNVEKNLELEEFYYDILRKHIENHHSISPEQLEILVNIVYYLGVFINQQSLFTKAFQIIKENLIDNQPIIQNSLYLHILQACGSQNICLKPGYQFFNIDINNTYFKSRFLTPYLDSITQRIPKDNIIQFIKDEQQNIKLLHPQSEDYIIYELKLFIIQQQLKTVDFNLNSQELFNLFTFLRIEDKHQYSIKQKLSNIESKDNQINPFYQLAIIYKTFLSQYLNLDFDQFFEVFKKHLNNIQTFYQNEKHMLIALNETIEEYLIKNNGCLQKLIESYDEDIGYFSQCMSQSIDHFVILMMEKLFTLVSPYKSNFNLSLQIAKISKMSQYHHKQVDKFKLKELEKYLRIAQTSLKPLYLPQPQFISQTAELISDIPYQLVPYLPKEKDKRYQLSAYGYAEVTYKENYTLVVTTKQLVSLFHLINNNIKQVDQNNLIIFKKIGLINPDGNLNQDWNPTHKCLILFN</sequence>
<dbReference type="KEGG" id="ptm:GSPATT00023362001"/>
<dbReference type="Proteomes" id="UP000000600">
    <property type="component" value="Unassembled WGS sequence"/>
</dbReference>
<accession>A0E4H0</accession>
<dbReference type="EMBL" id="CT868658">
    <property type="protein sequence ID" value="CAK90187.1"/>
    <property type="molecule type" value="Genomic_DNA"/>
</dbReference>
<dbReference type="HOGENOM" id="CLU_548008_0_0_1"/>
<dbReference type="GeneID" id="5043369"/>
<dbReference type="OrthoDB" id="294967at2759"/>
<reference evidence="1 2" key="1">
    <citation type="journal article" date="2006" name="Nature">
        <title>Global trends of whole-genome duplications revealed by the ciliate Paramecium tetraurelia.</title>
        <authorList>
            <consortium name="Genoscope"/>
            <person name="Aury J.-M."/>
            <person name="Jaillon O."/>
            <person name="Duret L."/>
            <person name="Noel B."/>
            <person name="Jubin C."/>
            <person name="Porcel B.M."/>
            <person name="Segurens B."/>
            <person name="Daubin V."/>
            <person name="Anthouard V."/>
            <person name="Aiach N."/>
            <person name="Arnaiz O."/>
            <person name="Billaut A."/>
            <person name="Beisson J."/>
            <person name="Blanc I."/>
            <person name="Bouhouche K."/>
            <person name="Camara F."/>
            <person name="Duharcourt S."/>
            <person name="Guigo R."/>
            <person name="Gogendeau D."/>
            <person name="Katinka M."/>
            <person name="Keller A.-M."/>
            <person name="Kissmehl R."/>
            <person name="Klotz C."/>
            <person name="Koll F."/>
            <person name="Le Moue A."/>
            <person name="Lepere C."/>
            <person name="Malinsky S."/>
            <person name="Nowacki M."/>
            <person name="Nowak J.K."/>
            <person name="Plattner H."/>
            <person name="Poulain J."/>
            <person name="Ruiz F."/>
            <person name="Serrano V."/>
            <person name="Zagulski M."/>
            <person name="Dessen P."/>
            <person name="Betermier M."/>
            <person name="Weissenbach J."/>
            <person name="Scarpelli C."/>
            <person name="Schachter V."/>
            <person name="Sperling L."/>
            <person name="Meyer E."/>
            <person name="Cohen J."/>
            <person name="Wincker P."/>
        </authorList>
    </citation>
    <scope>NUCLEOTIDE SEQUENCE [LARGE SCALE GENOMIC DNA]</scope>
    <source>
        <strain evidence="1 2">Stock d4-2</strain>
    </source>
</reference>
<dbReference type="RefSeq" id="XP_001457584.1">
    <property type="nucleotide sequence ID" value="XM_001457547.1"/>
</dbReference>
<keyword evidence="2" id="KW-1185">Reference proteome</keyword>
<evidence type="ECO:0008006" key="3">
    <source>
        <dbReference type="Google" id="ProtNLM"/>
    </source>
</evidence>
<dbReference type="InParanoid" id="A0E4H0"/>
<proteinExistence type="predicted"/>
<dbReference type="OMA" id="HKQVDKF"/>